<name>A0A0E9TDY0_ANGAN</name>
<evidence type="ECO:0000313" key="1">
    <source>
        <dbReference type="EMBL" id="JAH50938.1"/>
    </source>
</evidence>
<accession>A0A0E9TDY0</accession>
<dbReference type="EMBL" id="GBXM01057639">
    <property type="protein sequence ID" value="JAH50938.1"/>
    <property type="molecule type" value="Transcribed_RNA"/>
</dbReference>
<organism evidence="1">
    <name type="scientific">Anguilla anguilla</name>
    <name type="common">European freshwater eel</name>
    <name type="synonym">Muraena anguilla</name>
    <dbReference type="NCBI Taxonomy" id="7936"/>
    <lineage>
        <taxon>Eukaryota</taxon>
        <taxon>Metazoa</taxon>
        <taxon>Chordata</taxon>
        <taxon>Craniata</taxon>
        <taxon>Vertebrata</taxon>
        <taxon>Euteleostomi</taxon>
        <taxon>Actinopterygii</taxon>
        <taxon>Neopterygii</taxon>
        <taxon>Teleostei</taxon>
        <taxon>Anguilliformes</taxon>
        <taxon>Anguillidae</taxon>
        <taxon>Anguilla</taxon>
    </lineage>
</organism>
<protein>
    <submittedName>
        <fullName evidence="1">Uncharacterized protein</fullName>
    </submittedName>
</protein>
<dbReference type="AlphaFoldDB" id="A0A0E9TDY0"/>
<reference evidence="1" key="2">
    <citation type="journal article" date="2015" name="Fish Shellfish Immunol.">
        <title>Early steps in the European eel (Anguilla anguilla)-Vibrio vulnificus interaction in the gills: Role of the RtxA13 toxin.</title>
        <authorList>
            <person name="Callol A."/>
            <person name="Pajuelo D."/>
            <person name="Ebbesson L."/>
            <person name="Teles M."/>
            <person name="MacKenzie S."/>
            <person name="Amaro C."/>
        </authorList>
    </citation>
    <scope>NUCLEOTIDE SEQUENCE</scope>
</reference>
<proteinExistence type="predicted"/>
<sequence>MFSQYYRGMFFSNVITLPLHGTECFVLAYSHVGLSASLCPVVPSVRKPARSLAFRAWHTHVAAFSLPGRW</sequence>
<reference evidence="1" key="1">
    <citation type="submission" date="2014-11" db="EMBL/GenBank/DDBJ databases">
        <authorList>
            <person name="Amaro Gonzalez C."/>
        </authorList>
    </citation>
    <scope>NUCLEOTIDE SEQUENCE</scope>
</reference>